<evidence type="ECO:0000256" key="1">
    <source>
        <dbReference type="SAM" id="MobiDB-lite"/>
    </source>
</evidence>
<accession>X0GR05</accession>
<gene>
    <name evidence="2" type="ORF">FOPG_17751</name>
</gene>
<feature type="compositionally biased region" description="Basic and acidic residues" evidence="1">
    <location>
        <begin position="176"/>
        <end position="192"/>
    </location>
</feature>
<reference evidence="2" key="1">
    <citation type="submission" date="2011-11" db="EMBL/GenBank/DDBJ databases">
        <title>The Genome Sequence of Fusarium oxysporum PHW808.</title>
        <authorList>
            <consortium name="The Broad Institute Genome Sequencing Platform"/>
            <person name="Ma L.-J."/>
            <person name="Gale L.R."/>
            <person name="Schwartz D.C."/>
            <person name="Zhou S."/>
            <person name="Corby-Kistler H."/>
            <person name="Young S.K."/>
            <person name="Zeng Q."/>
            <person name="Gargeya S."/>
            <person name="Fitzgerald M."/>
            <person name="Haas B."/>
            <person name="Abouelleil A."/>
            <person name="Alvarado L."/>
            <person name="Arachchi H.M."/>
            <person name="Berlin A."/>
            <person name="Brown A."/>
            <person name="Chapman S.B."/>
            <person name="Chen Z."/>
            <person name="Dunbar C."/>
            <person name="Freedman E."/>
            <person name="Gearin G."/>
            <person name="Goldberg J."/>
            <person name="Griggs A."/>
            <person name="Gujja S."/>
            <person name="Heiman D."/>
            <person name="Howarth C."/>
            <person name="Larson L."/>
            <person name="Lui A."/>
            <person name="MacDonald P.J.P."/>
            <person name="Montmayeur A."/>
            <person name="Murphy C."/>
            <person name="Neiman D."/>
            <person name="Pearson M."/>
            <person name="Priest M."/>
            <person name="Roberts A."/>
            <person name="Saif S."/>
            <person name="Shea T."/>
            <person name="Shenoy N."/>
            <person name="Sisk P."/>
            <person name="Stolte C."/>
            <person name="Sykes S."/>
            <person name="Wortman J."/>
            <person name="Nusbaum C."/>
            <person name="Birren B."/>
        </authorList>
    </citation>
    <scope>NUCLEOTIDE SEQUENCE [LARGE SCALE GENOMIC DNA]</scope>
    <source>
        <strain evidence="2">54008</strain>
    </source>
</reference>
<dbReference type="Proteomes" id="UP000030676">
    <property type="component" value="Unassembled WGS sequence"/>
</dbReference>
<reference evidence="2" key="2">
    <citation type="submission" date="2012-05" db="EMBL/GenBank/DDBJ databases">
        <title>The Genome Annotation of Fusarium oxysporum PHW808.</title>
        <authorList>
            <consortium name="The Broad Institute Genomics Platform"/>
            <person name="Ma L.-J."/>
            <person name="Corby-Kistler H."/>
            <person name="Broz K."/>
            <person name="Gale L.R."/>
            <person name="Jonkers W."/>
            <person name="O'Donnell K."/>
            <person name="Ploetz R."/>
            <person name="Steinberg C."/>
            <person name="Schwartz D.C."/>
            <person name="VanEtten H."/>
            <person name="Zhou S."/>
            <person name="Young S.K."/>
            <person name="Zeng Q."/>
            <person name="Gargeya S."/>
            <person name="Fitzgerald M."/>
            <person name="Abouelleil A."/>
            <person name="Alvarado L."/>
            <person name="Chapman S.B."/>
            <person name="Gainer-Dewar J."/>
            <person name="Goldberg J."/>
            <person name="Griggs A."/>
            <person name="Gujja S."/>
            <person name="Hansen M."/>
            <person name="Howarth C."/>
            <person name="Imamovic A."/>
            <person name="Ireland A."/>
            <person name="Larimer J."/>
            <person name="McCowan C."/>
            <person name="Murphy C."/>
            <person name="Pearson M."/>
            <person name="Poon T.W."/>
            <person name="Priest M."/>
            <person name="Roberts A."/>
            <person name="Saif S."/>
            <person name="Shea T."/>
            <person name="Sykes S."/>
            <person name="Wortman J."/>
            <person name="Nusbaum C."/>
            <person name="Birren B."/>
        </authorList>
    </citation>
    <scope>NUCLEOTIDE SEQUENCE</scope>
    <source>
        <strain evidence="2">54008</strain>
    </source>
</reference>
<sequence length="198" mass="21926">MEKCGDNSRVLVRDVAADLGRASGDYDTGYDTSSAALKANESSPGAYLEDSIKYSKSDPLRSPRISVAIETLKLISRHRSLRRPALTPLLEYASFSCLPRYAQGYRYLLLLIQRRVAAAPKVQVVRQSNLGIPHPHKLLFRCPVHLQIVHAKCCMKDDGYSKQRVGDPFMSSVPDGPDRLPDPSPHRLELRSSKGPAA</sequence>
<feature type="region of interest" description="Disordered" evidence="1">
    <location>
        <begin position="165"/>
        <end position="198"/>
    </location>
</feature>
<evidence type="ECO:0000313" key="2">
    <source>
        <dbReference type="EMBL" id="EXL66057.1"/>
    </source>
</evidence>
<dbReference type="HOGENOM" id="CLU_1378192_0_0_1"/>
<dbReference type="EMBL" id="JH659069">
    <property type="protein sequence ID" value="EXL66057.1"/>
    <property type="molecule type" value="Genomic_DNA"/>
</dbReference>
<proteinExistence type="predicted"/>
<protein>
    <submittedName>
        <fullName evidence="2">Uncharacterized protein</fullName>
    </submittedName>
</protein>
<name>X0GR05_FUSOX</name>
<dbReference type="AlphaFoldDB" id="X0GR05"/>
<organism evidence="2">
    <name type="scientific">Fusarium oxysporum f. sp. conglutinans race 2 54008</name>
    <dbReference type="NCBI Taxonomy" id="1089457"/>
    <lineage>
        <taxon>Eukaryota</taxon>
        <taxon>Fungi</taxon>
        <taxon>Dikarya</taxon>
        <taxon>Ascomycota</taxon>
        <taxon>Pezizomycotina</taxon>
        <taxon>Sordariomycetes</taxon>
        <taxon>Hypocreomycetidae</taxon>
        <taxon>Hypocreales</taxon>
        <taxon>Nectriaceae</taxon>
        <taxon>Fusarium</taxon>
        <taxon>Fusarium oxysporum species complex</taxon>
    </lineage>
</organism>